<feature type="region of interest" description="Disordered" evidence="1">
    <location>
        <begin position="25"/>
        <end position="86"/>
    </location>
</feature>
<dbReference type="Gene3D" id="1.10.510.10">
    <property type="entry name" value="Transferase(Phosphotransferase) domain 1"/>
    <property type="match status" value="1"/>
</dbReference>
<dbReference type="InParanoid" id="A0A165NHI9"/>
<feature type="domain" description="Protein kinase" evidence="2">
    <location>
        <begin position="448"/>
        <end position="819"/>
    </location>
</feature>
<dbReference type="InterPro" id="IPR040976">
    <property type="entry name" value="Pkinase_fungal"/>
</dbReference>
<dbReference type="PROSITE" id="PS50011">
    <property type="entry name" value="PROTEIN_KINASE_DOM"/>
    <property type="match status" value="1"/>
</dbReference>
<feature type="compositionally biased region" description="Polar residues" evidence="1">
    <location>
        <begin position="269"/>
        <end position="289"/>
    </location>
</feature>
<feature type="compositionally biased region" description="Basic and acidic residues" evidence="1">
    <location>
        <begin position="221"/>
        <end position="233"/>
    </location>
</feature>
<proteinExistence type="predicted"/>
<feature type="compositionally biased region" description="Low complexity" evidence="1">
    <location>
        <begin position="176"/>
        <end position="185"/>
    </location>
</feature>
<dbReference type="PANTHER" id="PTHR38248">
    <property type="entry name" value="FUNK1 6"/>
    <property type="match status" value="1"/>
</dbReference>
<dbReference type="AlphaFoldDB" id="A0A165NHI9"/>
<evidence type="ECO:0000313" key="4">
    <source>
        <dbReference type="Proteomes" id="UP000076761"/>
    </source>
</evidence>
<dbReference type="GO" id="GO:0005524">
    <property type="term" value="F:ATP binding"/>
    <property type="evidence" value="ECO:0007669"/>
    <property type="project" value="InterPro"/>
</dbReference>
<protein>
    <recommendedName>
        <fullName evidence="2">Protein kinase domain-containing protein</fullName>
    </recommendedName>
</protein>
<feature type="region of interest" description="Disordered" evidence="1">
    <location>
        <begin position="160"/>
        <end position="204"/>
    </location>
</feature>
<feature type="compositionally biased region" description="Polar residues" evidence="1">
    <location>
        <begin position="65"/>
        <end position="80"/>
    </location>
</feature>
<dbReference type="EMBL" id="KV425636">
    <property type="protein sequence ID" value="KZT19651.1"/>
    <property type="molecule type" value="Genomic_DNA"/>
</dbReference>
<feature type="region of interest" description="Disordered" evidence="1">
    <location>
        <begin position="219"/>
        <end position="251"/>
    </location>
</feature>
<dbReference type="GO" id="GO:0004672">
    <property type="term" value="F:protein kinase activity"/>
    <property type="evidence" value="ECO:0007669"/>
    <property type="project" value="InterPro"/>
</dbReference>
<evidence type="ECO:0000259" key="2">
    <source>
        <dbReference type="PROSITE" id="PS50011"/>
    </source>
</evidence>
<organism evidence="3 4">
    <name type="scientific">Neolentinus lepideus HHB14362 ss-1</name>
    <dbReference type="NCBI Taxonomy" id="1314782"/>
    <lineage>
        <taxon>Eukaryota</taxon>
        <taxon>Fungi</taxon>
        <taxon>Dikarya</taxon>
        <taxon>Basidiomycota</taxon>
        <taxon>Agaricomycotina</taxon>
        <taxon>Agaricomycetes</taxon>
        <taxon>Gloeophyllales</taxon>
        <taxon>Gloeophyllaceae</taxon>
        <taxon>Neolentinus</taxon>
    </lineage>
</organism>
<reference evidence="3 4" key="1">
    <citation type="journal article" date="2016" name="Mol. Biol. Evol.">
        <title>Comparative Genomics of Early-Diverging Mushroom-Forming Fungi Provides Insights into the Origins of Lignocellulose Decay Capabilities.</title>
        <authorList>
            <person name="Nagy L.G."/>
            <person name="Riley R."/>
            <person name="Tritt A."/>
            <person name="Adam C."/>
            <person name="Daum C."/>
            <person name="Floudas D."/>
            <person name="Sun H."/>
            <person name="Yadav J.S."/>
            <person name="Pangilinan J."/>
            <person name="Larsson K.H."/>
            <person name="Matsuura K."/>
            <person name="Barry K."/>
            <person name="Labutti K."/>
            <person name="Kuo R."/>
            <person name="Ohm R.A."/>
            <person name="Bhattacharya S.S."/>
            <person name="Shirouzu T."/>
            <person name="Yoshinaga Y."/>
            <person name="Martin F.M."/>
            <person name="Grigoriev I.V."/>
            <person name="Hibbett D.S."/>
        </authorList>
    </citation>
    <scope>NUCLEOTIDE SEQUENCE [LARGE SCALE GENOMIC DNA]</scope>
    <source>
        <strain evidence="3 4">HHB14362 ss-1</strain>
    </source>
</reference>
<keyword evidence="4" id="KW-1185">Reference proteome</keyword>
<name>A0A165NHI9_9AGAM</name>
<gene>
    <name evidence="3" type="ORF">NEOLEDRAFT_1141783</name>
</gene>
<dbReference type="SUPFAM" id="SSF56112">
    <property type="entry name" value="Protein kinase-like (PK-like)"/>
    <property type="match status" value="1"/>
</dbReference>
<evidence type="ECO:0000313" key="3">
    <source>
        <dbReference type="EMBL" id="KZT19651.1"/>
    </source>
</evidence>
<feature type="compositionally biased region" description="Basic residues" evidence="1">
    <location>
        <begin position="802"/>
        <end position="814"/>
    </location>
</feature>
<accession>A0A165NHI9</accession>
<dbReference type="Proteomes" id="UP000076761">
    <property type="component" value="Unassembled WGS sequence"/>
</dbReference>
<dbReference type="InterPro" id="IPR000719">
    <property type="entry name" value="Prot_kinase_dom"/>
</dbReference>
<sequence length="847" mass="93557">MSGYFLGPMPIETFLEKFAPAPAATTPELVSPEQVFSSMKEVTRETRERSGTDSNAGVPTKEAGVTQNTTATQAPGTADSSRSKGKEAPMYNSFISCIEASDLCSALRFVDTSSKGKEDKADEWNLRPDVSVYSTDAPGPPDRTSWQHMEMCIEMKDQVHEDPFSDPPRRTPSNIATTATAATAASEPDVDTTGTAIKTDVPPADARIAANDSCAGTSIKDQVHEDPFPDPERCIVSATAPSAPEPDAKTTGAAIETDASRADGQILANDSSAGTSETGQNATPSSSARFSAEALRRSEAHKRNSRSASPYAFERDTDSGTRTRAQISDYARLMWHYQHRTFFFQVLIMKDFARLLRYDRAGVIVSEAFRYQKTPYLAQFFRAFSALDASRRGKDTTVTLASKEEAESAKIVFANSNSDAADENLSIFKVLVNDDRCDKAFFVAKPAFRYPSAIGRGTRCYVAADLETGNCVFLKDSWRYDVDGMSQEGAIYKVLNDEGVSNIAQVLCHGDVRDQATVTADYVNASWALETRTLSKHKHYRIVLDAVGRTLDKASSSRVIVKAIRDILVAHKEAYEKVDILHRDLSFYNIVLIGDGDDEHGILIDWDLSRSLPSLDTEDARVRGRTGTWQFISHALLQHPTKKHAIEDDLESSFWILLWALLHYVPSNLQTIELVDVMDRVFDECFWNSRFGYYKGGTAKQLVFTNGFGGTTDYYLSFSHAPPLDQLIASLRALFKHWVHYSSELQSSEDYQGPGDYPNFTRPSITPSNVPKSDDVIKLFDDALASPGWPARDVVQELIGKIPRHAPHSNSKLKRSSDFEGDSTAKSQRRSAAAEAGSSLRRQVLEE</sequence>
<feature type="region of interest" description="Disordered" evidence="1">
    <location>
        <begin position="802"/>
        <end position="847"/>
    </location>
</feature>
<feature type="region of interest" description="Disordered" evidence="1">
    <location>
        <begin position="269"/>
        <end position="319"/>
    </location>
</feature>
<feature type="compositionally biased region" description="Basic and acidic residues" evidence="1">
    <location>
        <begin position="41"/>
        <end position="51"/>
    </location>
</feature>
<feature type="region of interest" description="Disordered" evidence="1">
    <location>
        <begin position="747"/>
        <end position="768"/>
    </location>
</feature>
<dbReference type="Pfam" id="PF17667">
    <property type="entry name" value="Pkinase_fungal"/>
    <property type="match status" value="1"/>
</dbReference>
<dbReference type="OrthoDB" id="5592585at2759"/>
<dbReference type="PANTHER" id="PTHR38248:SF2">
    <property type="entry name" value="FUNK1 11"/>
    <property type="match status" value="1"/>
</dbReference>
<evidence type="ECO:0000256" key="1">
    <source>
        <dbReference type="SAM" id="MobiDB-lite"/>
    </source>
</evidence>
<feature type="compositionally biased region" description="Basic and acidic residues" evidence="1">
    <location>
        <begin position="160"/>
        <end position="169"/>
    </location>
</feature>
<dbReference type="InterPro" id="IPR011009">
    <property type="entry name" value="Kinase-like_dom_sf"/>
</dbReference>